<dbReference type="InParanoid" id="A0A0Q2V5Z3"/>
<dbReference type="PIRSF" id="PIRSF001439">
    <property type="entry name" value="CryM"/>
    <property type="match status" value="1"/>
</dbReference>
<dbReference type="SUPFAM" id="SSF51735">
    <property type="entry name" value="NAD(P)-binding Rossmann-fold domains"/>
    <property type="match status" value="1"/>
</dbReference>
<reference evidence="2 3" key="1">
    <citation type="submission" date="2015-08" db="EMBL/GenBank/DDBJ databases">
        <title>Antibacterial properties of a collection of Vibrionaceae strains.</title>
        <authorList>
            <person name="Giubergia S."/>
        </authorList>
    </citation>
    <scope>NUCLEOTIDE SEQUENCE [LARGE SCALE GENOMIC DNA]</scope>
    <source>
        <strain evidence="2 3">S0821</strain>
    </source>
</reference>
<comment type="caution">
    <text evidence="2">The sequence shown here is derived from an EMBL/GenBank/DDBJ whole genome shotgun (WGS) entry which is preliminary data.</text>
</comment>
<evidence type="ECO:0000313" key="2">
    <source>
        <dbReference type="EMBL" id="KQH88160.1"/>
    </source>
</evidence>
<dbReference type="GO" id="GO:0019752">
    <property type="term" value="P:carboxylic acid metabolic process"/>
    <property type="evidence" value="ECO:0007669"/>
    <property type="project" value="UniProtKB-ARBA"/>
</dbReference>
<dbReference type="EMBL" id="LKHS01000001">
    <property type="protein sequence ID" value="KQH88160.1"/>
    <property type="molecule type" value="Genomic_DNA"/>
</dbReference>
<dbReference type="PANTHER" id="PTHR13812">
    <property type="entry name" value="KETIMINE REDUCTASE MU-CRYSTALLIN"/>
    <property type="match status" value="1"/>
</dbReference>
<evidence type="ECO:0000313" key="3">
    <source>
        <dbReference type="Proteomes" id="UP000051221"/>
    </source>
</evidence>
<dbReference type="GO" id="GO:0008473">
    <property type="term" value="F:ornithine cyclodeaminase activity"/>
    <property type="evidence" value="ECO:0007669"/>
    <property type="project" value="UniProtKB-EC"/>
</dbReference>
<sequence>MKFLSADVVARHLPWTTLIDKLDDTFRTGVNAPARHHHTIERPDGEATMLLMPAWEQQGYIGMKMLNVFPQNSSVGLPAISGLYLLSEGQHGQTLACIAGNELTRRRTAAASALAARYLAKADAETLLIVGTGQVAPMLIEAHAAVRPIQRVLVWGRNPDKVKAMVDEYQGYQGASTTITQIEAVSDLANACAQADIISCATLSKAPIVKGEWLKRGCHLDLVGAFRKDMRECDGDAVSRSQVFVDTWAGAKGEAGDLHQAMAEGHFSMEDIHGDLEQLTRQEVFGRRSDNEITLFKSVGASLEDLAAAIVLWEDLPQD</sequence>
<evidence type="ECO:0000256" key="1">
    <source>
        <dbReference type="ARBA" id="ARBA00008903"/>
    </source>
</evidence>
<keyword evidence="2" id="KW-0456">Lyase</keyword>
<keyword evidence="3" id="KW-1185">Reference proteome</keyword>
<dbReference type="GO" id="GO:0016491">
    <property type="term" value="F:oxidoreductase activity"/>
    <property type="evidence" value="ECO:0007669"/>
    <property type="project" value="UniProtKB-ARBA"/>
</dbReference>
<comment type="similarity">
    <text evidence="1">Belongs to the ornithine cyclodeaminase/mu-crystallin family.</text>
</comment>
<dbReference type="Gene3D" id="3.30.1780.10">
    <property type="entry name" value="ornithine cyclodeaminase, domain 1"/>
    <property type="match status" value="1"/>
</dbReference>
<dbReference type="Proteomes" id="UP000051221">
    <property type="component" value="Unassembled WGS sequence"/>
</dbReference>
<dbReference type="GO" id="GO:0005737">
    <property type="term" value="C:cytoplasm"/>
    <property type="evidence" value="ECO:0007669"/>
    <property type="project" value="TreeGrafter"/>
</dbReference>
<dbReference type="InterPro" id="IPR003462">
    <property type="entry name" value="ODC_Mu_crystall"/>
</dbReference>
<dbReference type="PANTHER" id="PTHR13812:SF19">
    <property type="entry name" value="KETIMINE REDUCTASE MU-CRYSTALLIN"/>
    <property type="match status" value="1"/>
</dbReference>
<proteinExistence type="inferred from homology"/>
<dbReference type="FunFam" id="3.40.50.720:FF:000311">
    <property type="entry name" value="Ornithine cyclodeaminase"/>
    <property type="match status" value="1"/>
</dbReference>
<dbReference type="RefSeq" id="WP_055465161.1">
    <property type="nucleotide sequence ID" value="NZ_LKHS01000001.1"/>
</dbReference>
<accession>A0A0Q2V5Z3</accession>
<organism evidence="2 3">
    <name type="scientific">Vibrio furnissii</name>
    <dbReference type="NCBI Taxonomy" id="29494"/>
    <lineage>
        <taxon>Bacteria</taxon>
        <taxon>Pseudomonadati</taxon>
        <taxon>Pseudomonadota</taxon>
        <taxon>Gammaproteobacteria</taxon>
        <taxon>Vibrionales</taxon>
        <taxon>Vibrionaceae</taxon>
        <taxon>Vibrio</taxon>
    </lineage>
</organism>
<dbReference type="Pfam" id="PF02423">
    <property type="entry name" value="OCD_Mu_crystall"/>
    <property type="match status" value="1"/>
</dbReference>
<dbReference type="InterPro" id="IPR036291">
    <property type="entry name" value="NAD(P)-bd_dom_sf"/>
</dbReference>
<name>A0A0Q2V5Z3_VIBFU</name>
<dbReference type="AlphaFoldDB" id="A0A0Q2V5Z3"/>
<dbReference type="NCBIfam" id="NF004793">
    <property type="entry name" value="PRK06141.1"/>
    <property type="match status" value="1"/>
</dbReference>
<dbReference type="EC" id="4.3.1.12" evidence="2"/>
<dbReference type="InterPro" id="IPR023401">
    <property type="entry name" value="ODC_N"/>
</dbReference>
<protein>
    <submittedName>
        <fullName evidence="2">Ornithine cyclodeaminase</fullName>
        <ecNumber evidence="2">4.3.1.12</ecNumber>
    </submittedName>
</protein>
<gene>
    <name evidence="2" type="ORF">AMR76_02420</name>
</gene>
<dbReference type="Gene3D" id="3.40.50.720">
    <property type="entry name" value="NAD(P)-binding Rossmann-like Domain"/>
    <property type="match status" value="1"/>
</dbReference>